<keyword evidence="1 3" id="KW-0479">Metal-binding</keyword>
<comment type="caution">
    <text evidence="4">The sequence shown here is derived from an EMBL/GenBank/DDBJ whole genome shotgun (WGS) entry which is preliminary data.</text>
</comment>
<evidence type="ECO:0000313" key="5">
    <source>
        <dbReference type="Proteomes" id="UP000886842"/>
    </source>
</evidence>
<dbReference type="SUPFAM" id="SSF51556">
    <property type="entry name" value="Metallo-dependent hydrolases"/>
    <property type="match status" value="1"/>
</dbReference>
<dbReference type="PANTHER" id="PTHR46124:SF2">
    <property type="entry name" value="D-AMINOACYL-TRNA DEACYLASE"/>
    <property type="match status" value="1"/>
</dbReference>
<feature type="binding site" evidence="3">
    <location>
        <position position="126"/>
    </location>
    <ligand>
        <name>a divalent metal cation</name>
        <dbReference type="ChEBI" id="CHEBI:60240"/>
        <label>2</label>
    </ligand>
</feature>
<protein>
    <submittedName>
        <fullName evidence="4">TatD family hydrolase</fullName>
    </submittedName>
</protein>
<reference evidence="4" key="2">
    <citation type="journal article" date="2021" name="PeerJ">
        <title>Extensive microbial diversity within the chicken gut microbiome revealed by metagenomics and culture.</title>
        <authorList>
            <person name="Gilroy R."/>
            <person name="Ravi A."/>
            <person name="Getino M."/>
            <person name="Pursley I."/>
            <person name="Horton D.L."/>
            <person name="Alikhan N.F."/>
            <person name="Baker D."/>
            <person name="Gharbi K."/>
            <person name="Hall N."/>
            <person name="Watson M."/>
            <person name="Adriaenssens E.M."/>
            <person name="Foster-Nyarko E."/>
            <person name="Jarju S."/>
            <person name="Secka A."/>
            <person name="Antonio M."/>
            <person name="Oren A."/>
            <person name="Chaudhuri R.R."/>
            <person name="La Ragione R."/>
            <person name="Hildebrand F."/>
            <person name="Pallen M.J."/>
        </authorList>
    </citation>
    <scope>NUCLEOTIDE SEQUENCE</scope>
    <source>
        <strain evidence="4">ChiGjej1B1-24693</strain>
    </source>
</reference>
<proteinExistence type="predicted"/>
<dbReference type="PROSITE" id="PS01091">
    <property type="entry name" value="TATD_3"/>
    <property type="match status" value="1"/>
</dbReference>
<evidence type="ECO:0000313" key="4">
    <source>
        <dbReference type="EMBL" id="HIT76048.1"/>
    </source>
</evidence>
<dbReference type="Gene3D" id="3.20.20.140">
    <property type="entry name" value="Metal-dependent hydrolases"/>
    <property type="match status" value="1"/>
</dbReference>
<gene>
    <name evidence="4" type="ORF">IAA98_10715</name>
</gene>
<dbReference type="CDD" id="cd01310">
    <property type="entry name" value="TatD_DNAse"/>
    <property type="match status" value="1"/>
</dbReference>
<dbReference type="EMBL" id="DVLP01000316">
    <property type="protein sequence ID" value="HIT76048.1"/>
    <property type="molecule type" value="Genomic_DNA"/>
</dbReference>
<dbReference type="FunFam" id="3.20.20.140:FF:000005">
    <property type="entry name" value="TatD family hydrolase"/>
    <property type="match status" value="1"/>
</dbReference>
<dbReference type="PANTHER" id="PTHR46124">
    <property type="entry name" value="D-AMINOACYL-TRNA DEACYLASE"/>
    <property type="match status" value="1"/>
</dbReference>
<organism evidence="4 5">
    <name type="scientific">Candidatus Avipropionibacterium avicola</name>
    <dbReference type="NCBI Taxonomy" id="2840701"/>
    <lineage>
        <taxon>Bacteria</taxon>
        <taxon>Bacillati</taxon>
        <taxon>Actinomycetota</taxon>
        <taxon>Actinomycetes</taxon>
        <taxon>Propionibacteriales</taxon>
        <taxon>Propionibacteriaceae</taxon>
        <taxon>Propionibacteriaceae incertae sedis</taxon>
        <taxon>Candidatus Avipropionibacterium</taxon>
    </lineage>
</organism>
<feature type="binding site" evidence="3">
    <location>
        <position position="176"/>
    </location>
    <ligand>
        <name>a divalent metal cation</name>
        <dbReference type="ChEBI" id="CHEBI:60240"/>
        <label>1</label>
    </ligand>
</feature>
<evidence type="ECO:0000256" key="3">
    <source>
        <dbReference type="PIRSR" id="PIRSR005902-1"/>
    </source>
</evidence>
<feature type="binding site" evidence="3">
    <location>
        <position position="102"/>
    </location>
    <ligand>
        <name>a divalent metal cation</name>
        <dbReference type="ChEBI" id="CHEBI:60240"/>
        <label>2</label>
    </ligand>
</feature>
<dbReference type="GO" id="GO:0046872">
    <property type="term" value="F:metal ion binding"/>
    <property type="evidence" value="ECO:0007669"/>
    <property type="project" value="UniProtKB-KW"/>
</dbReference>
<dbReference type="GO" id="GO:0016788">
    <property type="term" value="F:hydrolase activity, acting on ester bonds"/>
    <property type="evidence" value="ECO:0007669"/>
    <property type="project" value="InterPro"/>
</dbReference>
<name>A0A9D1GZX5_9ACTN</name>
<dbReference type="GO" id="GO:0005829">
    <property type="term" value="C:cytosol"/>
    <property type="evidence" value="ECO:0007669"/>
    <property type="project" value="TreeGrafter"/>
</dbReference>
<evidence type="ECO:0000256" key="2">
    <source>
        <dbReference type="ARBA" id="ARBA00022801"/>
    </source>
</evidence>
<feature type="non-terminal residue" evidence="4">
    <location>
        <position position="1"/>
    </location>
</feature>
<sequence length="228" mass="24888">VQVGCDVASSEWAVRIAAEHPEVIAAVALHPNDAARLGSDLAPAIDRIEQLLVDAHDRVRAVGETGIDHFRTTDPQQQRLQADSFARHIALAKAYDKTLVIHDRDAHAEVLDVLAAEGWPDRVVMHCFSGDVDHARACLEHGAWLSYPGVVTFKANTALQEAARHTPSDRILVETDAPYLTPVPARGKPNASFLVPHTVRFLAELRGDGLAELCAHLHDNCDRAFGAW</sequence>
<evidence type="ECO:0000256" key="1">
    <source>
        <dbReference type="ARBA" id="ARBA00022723"/>
    </source>
</evidence>
<dbReference type="PIRSF" id="PIRSF005902">
    <property type="entry name" value="DNase_TatD"/>
    <property type="match status" value="1"/>
</dbReference>
<dbReference type="AlphaFoldDB" id="A0A9D1GZX5"/>
<dbReference type="InterPro" id="IPR001130">
    <property type="entry name" value="TatD-like"/>
</dbReference>
<keyword evidence="2 4" id="KW-0378">Hydrolase</keyword>
<dbReference type="InterPro" id="IPR018228">
    <property type="entry name" value="DNase_TatD-rel_CS"/>
</dbReference>
<dbReference type="Pfam" id="PF01026">
    <property type="entry name" value="TatD_DNase"/>
    <property type="match status" value="1"/>
</dbReference>
<accession>A0A9D1GZX5</accession>
<dbReference type="Proteomes" id="UP000886842">
    <property type="component" value="Unassembled WGS sequence"/>
</dbReference>
<dbReference type="InterPro" id="IPR032466">
    <property type="entry name" value="Metal_Hydrolase"/>
</dbReference>
<reference evidence="4" key="1">
    <citation type="submission" date="2020-10" db="EMBL/GenBank/DDBJ databases">
        <authorList>
            <person name="Gilroy R."/>
        </authorList>
    </citation>
    <scope>NUCLEOTIDE SEQUENCE</scope>
    <source>
        <strain evidence="4">ChiGjej1B1-24693</strain>
    </source>
</reference>
<feature type="binding site" evidence="3">
    <location>
        <position position="64"/>
    </location>
    <ligand>
        <name>a divalent metal cation</name>
        <dbReference type="ChEBI" id="CHEBI:60240"/>
        <label>1</label>
    </ligand>
</feature>